<reference evidence="9 10" key="1">
    <citation type="submission" date="2020-06" db="EMBL/GenBank/DDBJ databases">
        <authorList>
            <consortium name="Wellcome Sanger Institute Data Sharing"/>
        </authorList>
    </citation>
    <scope>NUCLEOTIDE SEQUENCE [LARGE SCALE GENOMIC DNA]</scope>
</reference>
<dbReference type="PROSITE" id="PS50954">
    <property type="entry name" value="LEM"/>
    <property type="match status" value="1"/>
</dbReference>
<dbReference type="RefSeq" id="XP_028849383.1">
    <property type="nucleotide sequence ID" value="XM_028993550.1"/>
</dbReference>
<feature type="region of interest" description="Disordered" evidence="6">
    <location>
        <begin position="111"/>
        <end position="158"/>
    </location>
</feature>
<dbReference type="CDD" id="cd12940">
    <property type="entry name" value="LEM_LAP2_LEMD1"/>
    <property type="match status" value="1"/>
</dbReference>
<keyword evidence="7" id="KW-0472">Membrane</keyword>
<protein>
    <recommendedName>
        <fullName evidence="8">LEM domain-containing protein</fullName>
    </recommendedName>
</protein>
<feature type="transmembrane region" description="Helical" evidence="7">
    <location>
        <begin position="226"/>
        <end position="243"/>
    </location>
</feature>
<dbReference type="Proteomes" id="UP000694580">
    <property type="component" value="Chromosome 10"/>
</dbReference>
<name>A0AAY4E4H5_9TELE</name>
<keyword evidence="7" id="KW-1133">Transmembrane helix</keyword>
<evidence type="ECO:0000256" key="3">
    <source>
        <dbReference type="ARBA" id="ARBA00022553"/>
    </source>
</evidence>
<dbReference type="Ensembl" id="ENSDCDT00010062639.1">
    <property type="protein sequence ID" value="ENSDCDP00010052159.1"/>
    <property type="gene ID" value="ENSDCDG00010030557.1"/>
</dbReference>
<keyword evidence="2" id="KW-0488">Methylation</keyword>
<comment type="similarity">
    <text evidence="1">Belongs to the LEM family.</text>
</comment>
<gene>
    <name evidence="9" type="primary">lemd1</name>
</gene>
<dbReference type="InterPro" id="IPR013146">
    <property type="entry name" value="LEM-like_dom"/>
</dbReference>
<evidence type="ECO:0000256" key="6">
    <source>
        <dbReference type="SAM" id="MobiDB-lite"/>
    </source>
</evidence>
<dbReference type="InterPro" id="IPR011015">
    <property type="entry name" value="LEM/LEM-like_dom_sf"/>
</dbReference>
<dbReference type="FunFam" id="1.10.720.40:FF:000001">
    <property type="entry name" value="LEM domain containing 2, isoform CRA_a"/>
    <property type="match status" value="1"/>
</dbReference>
<dbReference type="InterPro" id="IPR003887">
    <property type="entry name" value="LEM_dom"/>
</dbReference>
<keyword evidence="4" id="KW-0007">Acetylation</keyword>
<dbReference type="InterPro" id="IPR051656">
    <property type="entry name" value="LEM_domain"/>
</dbReference>
<evidence type="ECO:0000256" key="4">
    <source>
        <dbReference type="ARBA" id="ARBA00022990"/>
    </source>
</evidence>
<evidence type="ECO:0000259" key="8">
    <source>
        <dbReference type="PROSITE" id="PS50954"/>
    </source>
</evidence>
<dbReference type="GO" id="GO:0003677">
    <property type="term" value="F:DNA binding"/>
    <property type="evidence" value="ECO:0007669"/>
    <property type="project" value="UniProtKB-KW"/>
</dbReference>
<dbReference type="PANTHER" id="PTHR12019:SF22">
    <property type="entry name" value="LAMINA-ASSOCIATED POLYPEPTIDE 2, ISOFORMS BETA_GAMMA"/>
    <property type="match status" value="1"/>
</dbReference>
<dbReference type="SUPFAM" id="SSF63451">
    <property type="entry name" value="LEM domain"/>
    <property type="match status" value="2"/>
</dbReference>
<feature type="domain" description="LEM" evidence="8">
    <location>
        <begin position="71"/>
        <end position="115"/>
    </location>
</feature>
<feature type="compositionally biased region" description="Acidic residues" evidence="6">
    <location>
        <begin position="132"/>
        <end position="151"/>
    </location>
</feature>
<dbReference type="Pfam" id="PF03020">
    <property type="entry name" value="LEM"/>
    <property type="match status" value="1"/>
</dbReference>
<dbReference type="Gene3D" id="1.10.720.40">
    <property type="match status" value="2"/>
</dbReference>
<dbReference type="Pfam" id="PF08198">
    <property type="entry name" value="Thymopoietin"/>
    <property type="match status" value="1"/>
</dbReference>
<dbReference type="SMART" id="SM00540">
    <property type="entry name" value="LEM"/>
    <property type="match status" value="1"/>
</dbReference>
<evidence type="ECO:0000256" key="5">
    <source>
        <dbReference type="ARBA" id="ARBA00023125"/>
    </source>
</evidence>
<dbReference type="GeneID" id="114798128"/>
<evidence type="ECO:0000256" key="2">
    <source>
        <dbReference type="ARBA" id="ARBA00022481"/>
    </source>
</evidence>
<dbReference type="SMART" id="SM01261">
    <property type="entry name" value="Thymopoietin"/>
    <property type="match status" value="1"/>
</dbReference>
<dbReference type="PANTHER" id="PTHR12019">
    <property type="entry name" value="LAMINA-ASSOCIATED POLYPEPTIDE THYMOPOIETIN"/>
    <property type="match status" value="1"/>
</dbReference>
<accession>A0AAY4E4H5</accession>
<evidence type="ECO:0000313" key="9">
    <source>
        <dbReference type="Ensembl" id="ENSDCDP00010052159.1"/>
    </source>
</evidence>
<proteinExistence type="inferred from homology"/>
<keyword evidence="10" id="KW-1185">Reference proteome</keyword>
<evidence type="ECO:0000256" key="7">
    <source>
        <dbReference type="SAM" id="Phobius"/>
    </source>
</evidence>
<sequence length="273" mass="30051">MPELLEDPAHLSKARLESELAAHSVPRSKKQVYVARGPAADFSSDEEAWEPRAGGGGGGGGEEEKSDYSDMRNPSLLTDEQLKTKLLQFGVKAGPIVASTRSLYERKLQKLMKHGSQPKQNGTRDAGRYSDSEEEVDDEEEEDIKADEETDSLNKVDHEDPASDLLTEMFPGTEMSPTGIVATCRKPIKGAAGRPIQYKYPTTPLTPASAERQEIQRCMVPMPMQIGIFLLVICLLYLIYAIVEDNLENPFSALLDNLSKVLEATDEALTHSN</sequence>
<reference evidence="9" key="2">
    <citation type="submission" date="2025-08" db="UniProtKB">
        <authorList>
            <consortium name="Ensembl"/>
        </authorList>
    </citation>
    <scope>IDENTIFICATION</scope>
</reference>
<dbReference type="GeneTree" id="ENSGT00940000154098"/>
<keyword evidence="3" id="KW-0597">Phosphoprotein</keyword>
<dbReference type="AlphaFoldDB" id="A0AAY4E4H5"/>
<keyword evidence="5" id="KW-0238">DNA-binding</keyword>
<organism evidence="9 10">
    <name type="scientific">Denticeps clupeoides</name>
    <name type="common">denticle herring</name>
    <dbReference type="NCBI Taxonomy" id="299321"/>
    <lineage>
        <taxon>Eukaryota</taxon>
        <taxon>Metazoa</taxon>
        <taxon>Chordata</taxon>
        <taxon>Craniata</taxon>
        <taxon>Vertebrata</taxon>
        <taxon>Euteleostomi</taxon>
        <taxon>Actinopterygii</taxon>
        <taxon>Neopterygii</taxon>
        <taxon>Teleostei</taxon>
        <taxon>Clupei</taxon>
        <taxon>Clupeiformes</taxon>
        <taxon>Denticipitoidei</taxon>
        <taxon>Denticipitidae</taxon>
        <taxon>Denticeps</taxon>
    </lineage>
</organism>
<evidence type="ECO:0000256" key="1">
    <source>
        <dbReference type="ARBA" id="ARBA00007744"/>
    </source>
</evidence>
<evidence type="ECO:0000313" key="10">
    <source>
        <dbReference type="Proteomes" id="UP000694580"/>
    </source>
</evidence>
<dbReference type="GO" id="GO:0005635">
    <property type="term" value="C:nuclear envelope"/>
    <property type="evidence" value="ECO:0007669"/>
    <property type="project" value="UniProtKB-ARBA"/>
</dbReference>
<reference evidence="9" key="3">
    <citation type="submission" date="2025-09" db="UniProtKB">
        <authorList>
            <consortium name="Ensembl"/>
        </authorList>
    </citation>
    <scope>IDENTIFICATION</scope>
</reference>
<feature type="region of interest" description="Disordered" evidence="6">
    <location>
        <begin position="19"/>
        <end position="79"/>
    </location>
</feature>
<keyword evidence="7" id="KW-0812">Transmembrane</keyword>